<sequence>MEALNNDLCSTTRDWPHSPGVSMVNGTVVLSDHASRAPGPDGSPGGGGEVRWRNVTITCPGPGLELSARCSSKAIGSAEQLRDELPGLIESTGRIVIVTLTANISLPPDGAWPVTGYMKSVVVSPSDHVARSPPATVVSLYDLTLVNLPYASRARSPAMLTAVAVLSFAVSRSSAYESDTNARVEAHRCTLVISDPEFAFWQGVASRGDDRLEQWGEDSNYIVSLRPKAPLPPTNVTAAVGLLAVERLEMIPEGPLGVSLAQSLPAALESQFASCGSGEGYALATFVNR</sequence>
<reference evidence="3" key="1">
    <citation type="journal article" date="2016" name="Nat. Commun.">
        <title>The Gonium pectorale genome demonstrates co-option of cell cycle regulation during the evolution of multicellularity.</title>
        <authorList>
            <person name="Hanschen E.R."/>
            <person name="Marriage T.N."/>
            <person name="Ferris P.J."/>
            <person name="Hamaji T."/>
            <person name="Toyoda A."/>
            <person name="Fujiyama A."/>
            <person name="Neme R."/>
            <person name="Noguchi H."/>
            <person name="Minakuchi Y."/>
            <person name="Suzuki M."/>
            <person name="Kawai-Toyooka H."/>
            <person name="Smith D.R."/>
            <person name="Sparks H."/>
            <person name="Anderson J."/>
            <person name="Bakaric R."/>
            <person name="Luria V."/>
            <person name="Karger A."/>
            <person name="Kirschner M.W."/>
            <person name="Durand P.M."/>
            <person name="Michod R.E."/>
            <person name="Nozaki H."/>
            <person name="Olson B.J."/>
        </authorList>
    </citation>
    <scope>NUCLEOTIDE SEQUENCE [LARGE SCALE GENOMIC DNA]</scope>
    <source>
        <strain evidence="3">NIES-2863</strain>
    </source>
</reference>
<name>A0A150GLC8_GONPE</name>
<evidence type="ECO:0000313" key="2">
    <source>
        <dbReference type="EMBL" id="KXZ50659.1"/>
    </source>
</evidence>
<protein>
    <submittedName>
        <fullName evidence="2">Uncharacterized protein</fullName>
    </submittedName>
</protein>
<organism evidence="2 3">
    <name type="scientific">Gonium pectorale</name>
    <name type="common">Green alga</name>
    <dbReference type="NCBI Taxonomy" id="33097"/>
    <lineage>
        <taxon>Eukaryota</taxon>
        <taxon>Viridiplantae</taxon>
        <taxon>Chlorophyta</taxon>
        <taxon>core chlorophytes</taxon>
        <taxon>Chlorophyceae</taxon>
        <taxon>CS clade</taxon>
        <taxon>Chlamydomonadales</taxon>
        <taxon>Volvocaceae</taxon>
        <taxon>Gonium</taxon>
    </lineage>
</organism>
<gene>
    <name evidence="2" type="ORF">GPECTOR_15g343</name>
</gene>
<evidence type="ECO:0000313" key="3">
    <source>
        <dbReference type="Proteomes" id="UP000075714"/>
    </source>
</evidence>
<dbReference type="EMBL" id="LSYV01000016">
    <property type="protein sequence ID" value="KXZ50659.1"/>
    <property type="molecule type" value="Genomic_DNA"/>
</dbReference>
<comment type="caution">
    <text evidence="2">The sequence shown here is derived from an EMBL/GenBank/DDBJ whole genome shotgun (WGS) entry which is preliminary data.</text>
</comment>
<dbReference type="AlphaFoldDB" id="A0A150GLC8"/>
<feature type="region of interest" description="Disordered" evidence="1">
    <location>
        <begin position="32"/>
        <end position="51"/>
    </location>
</feature>
<dbReference type="Proteomes" id="UP000075714">
    <property type="component" value="Unassembled WGS sequence"/>
</dbReference>
<proteinExistence type="predicted"/>
<accession>A0A150GLC8</accession>
<evidence type="ECO:0000256" key="1">
    <source>
        <dbReference type="SAM" id="MobiDB-lite"/>
    </source>
</evidence>
<keyword evidence="3" id="KW-1185">Reference proteome</keyword>